<name>A0A072UN76_MEDTR</name>
<gene>
    <name evidence="1" type="ordered locus">MTR_4g073480</name>
</gene>
<dbReference type="EnsemblPlants" id="KEH30488">
    <property type="protein sequence ID" value="KEH30488"/>
    <property type="gene ID" value="MTR_4g073480"/>
</dbReference>
<keyword evidence="3" id="KW-1185">Reference proteome</keyword>
<evidence type="ECO:0000313" key="3">
    <source>
        <dbReference type="Proteomes" id="UP000002051"/>
    </source>
</evidence>
<accession>A0A072UN76</accession>
<reference evidence="1 3" key="2">
    <citation type="journal article" date="2014" name="BMC Genomics">
        <title>An improved genome release (version Mt4.0) for the model legume Medicago truncatula.</title>
        <authorList>
            <person name="Tang H."/>
            <person name="Krishnakumar V."/>
            <person name="Bidwell S."/>
            <person name="Rosen B."/>
            <person name="Chan A."/>
            <person name="Zhou S."/>
            <person name="Gentzbittel L."/>
            <person name="Childs K.L."/>
            <person name="Yandell M."/>
            <person name="Gundlach H."/>
            <person name="Mayer K.F."/>
            <person name="Schwartz D.C."/>
            <person name="Town C.D."/>
        </authorList>
    </citation>
    <scope>GENOME REANNOTATION</scope>
    <source>
        <strain evidence="1">A17</strain>
        <strain evidence="2 3">cv. Jemalong A17</strain>
    </source>
</reference>
<dbReference type="EMBL" id="CM001220">
    <property type="protein sequence ID" value="KEH30488.1"/>
    <property type="molecule type" value="Genomic_DNA"/>
</dbReference>
<evidence type="ECO:0000313" key="2">
    <source>
        <dbReference type="EnsemblPlants" id="KEH30488"/>
    </source>
</evidence>
<evidence type="ECO:0000313" key="1">
    <source>
        <dbReference type="EMBL" id="KEH30488.1"/>
    </source>
</evidence>
<reference evidence="1 3" key="1">
    <citation type="journal article" date="2011" name="Nature">
        <title>The Medicago genome provides insight into the evolution of rhizobial symbioses.</title>
        <authorList>
            <person name="Young N.D."/>
            <person name="Debelle F."/>
            <person name="Oldroyd G.E."/>
            <person name="Geurts R."/>
            <person name="Cannon S.B."/>
            <person name="Udvardi M.K."/>
            <person name="Benedito V.A."/>
            <person name="Mayer K.F."/>
            <person name="Gouzy J."/>
            <person name="Schoof H."/>
            <person name="Van de Peer Y."/>
            <person name="Proost S."/>
            <person name="Cook D.R."/>
            <person name="Meyers B.C."/>
            <person name="Spannagl M."/>
            <person name="Cheung F."/>
            <person name="De Mita S."/>
            <person name="Krishnakumar V."/>
            <person name="Gundlach H."/>
            <person name="Zhou S."/>
            <person name="Mudge J."/>
            <person name="Bharti A.K."/>
            <person name="Murray J.D."/>
            <person name="Naoumkina M.A."/>
            <person name="Rosen B."/>
            <person name="Silverstein K.A."/>
            <person name="Tang H."/>
            <person name="Rombauts S."/>
            <person name="Zhao P.X."/>
            <person name="Zhou P."/>
            <person name="Barbe V."/>
            <person name="Bardou P."/>
            <person name="Bechner M."/>
            <person name="Bellec A."/>
            <person name="Berger A."/>
            <person name="Berges H."/>
            <person name="Bidwell S."/>
            <person name="Bisseling T."/>
            <person name="Choisne N."/>
            <person name="Couloux A."/>
            <person name="Denny R."/>
            <person name="Deshpande S."/>
            <person name="Dai X."/>
            <person name="Doyle J.J."/>
            <person name="Dudez A.M."/>
            <person name="Farmer A.D."/>
            <person name="Fouteau S."/>
            <person name="Franken C."/>
            <person name="Gibelin C."/>
            <person name="Gish J."/>
            <person name="Goldstein S."/>
            <person name="Gonzalez A.J."/>
            <person name="Green P.J."/>
            <person name="Hallab A."/>
            <person name="Hartog M."/>
            <person name="Hua A."/>
            <person name="Humphray S.J."/>
            <person name="Jeong D.H."/>
            <person name="Jing Y."/>
            <person name="Jocker A."/>
            <person name="Kenton S.M."/>
            <person name="Kim D.J."/>
            <person name="Klee K."/>
            <person name="Lai H."/>
            <person name="Lang C."/>
            <person name="Lin S."/>
            <person name="Macmil S.L."/>
            <person name="Magdelenat G."/>
            <person name="Matthews L."/>
            <person name="McCorrison J."/>
            <person name="Monaghan E.L."/>
            <person name="Mun J.H."/>
            <person name="Najar F.Z."/>
            <person name="Nicholson C."/>
            <person name="Noirot C."/>
            <person name="O'Bleness M."/>
            <person name="Paule C.R."/>
            <person name="Poulain J."/>
            <person name="Prion F."/>
            <person name="Qin B."/>
            <person name="Qu C."/>
            <person name="Retzel E.F."/>
            <person name="Riddle C."/>
            <person name="Sallet E."/>
            <person name="Samain S."/>
            <person name="Samson N."/>
            <person name="Sanders I."/>
            <person name="Saurat O."/>
            <person name="Scarpelli C."/>
            <person name="Schiex T."/>
            <person name="Segurens B."/>
            <person name="Severin A.J."/>
            <person name="Sherrier D.J."/>
            <person name="Shi R."/>
            <person name="Sims S."/>
            <person name="Singer S.R."/>
            <person name="Sinharoy S."/>
            <person name="Sterck L."/>
            <person name="Viollet A."/>
            <person name="Wang B.B."/>
            <person name="Wang K."/>
            <person name="Wang M."/>
            <person name="Wang X."/>
            <person name="Warfsmann J."/>
            <person name="Weissenbach J."/>
            <person name="White D.D."/>
            <person name="White J.D."/>
            <person name="Wiley G.B."/>
            <person name="Wincker P."/>
            <person name="Xing Y."/>
            <person name="Yang L."/>
            <person name="Yao Z."/>
            <person name="Ying F."/>
            <person name="Zhai J."/>
            <person name="Zhou L."/>
            <person name="Zuber A."/>
            <person name="Denarie J."/>
            <person name="Dixon R.A."/>
            <person name="May G.D."/>
            <person name="Schwartz D.C."/>
            <person name="Rogers J."/>
            <person name="Quetier F."/>
            <person name="Town C.D."/>
            <person name="Roe B.A."/>
        </authorList>
    </citation>
    <scope>NUCLEOTIDE SEQUENCE [LARGE SCALE GENOMIC DNA]</scope>
    <source>
        <strain evidence="1">A17</strain>
        <strain evidence="2 3">cv. Jemalong A17</strain>
    </source>
</reference>
<dbReference type="AlphaFoldDB" id="A0A072UN76"/>
<reference evidence="2" key="3">
    <citation type="submission" date="2015-04" db="UniProtKB">
        <authorList>
            <consortium name="EnsemblPlants"/>
        </authorList>
    </citation>
    <scope>IDENTIFICATION</scope>
    <source>
        <strain evidence="2">cv. Jemalong A17</strain>
    </source>
</reference>
<protein>
    <submittedName>
        <fullName evidence="1 2">Uncharacterized protein</fullName>
    </submittedName>
</protein>
<organism evidence="1 3">
    <name type="scientific">Medicago truncatula</name>
    <name type="common">Barrel medic</name>
    <name type="synonym">Medicago tribuloides</name>
    <dbReference type="NCBI Taxonomy" id="3880"/>
    <lineage>
        <taxon>Eukaryota</taxon>
        <taxon>Viridiplantae</taxon>
        <taxon>Streptophyta</taxon>
        <taxon>Embryophyta</taxon>
        <taxon>Tracheophyta</taxon>
        <taxon>Spermatophyta</taxon>
        <taxon>Magnoliopsida</taxon>
        <taxon>eudicotyledons</taxon>
        <taxon>Gunneridae</taxon>
        <taxon>Pentapetalae</taxon>
        <taxon>rosids</taxon>
        <taxon>fabids</taxon>
        <taxon>Fabales</taxon>
        <taxon>Fabaceae</taxon>
        <taxon>Papilionoideae</taxon>
        <taxon>50 kb inversion clade</taxon>
        <taxon>NPAAA clade</taxon>
        <taxon>Hologalegina</taxon>
        <taxon>IRL clade</taxon>
        <taxon>Trifolieae</taxon>
        <taxon>Medicago</taxon>
    </lineage>
</organism>
<dbReference type="HOGENOM" id="CLU_2889153_0_0_1"/>
<sequence length="63" mass="7284">MDGSDISRLRKQKGTGEFHVTHTKGSETFKYKLRIVLYFGKTSSQKKKMNEENCRWNEGDSAV</sequence>
<proteinExistence type="predicted"/>
<dbReference type="Proteomes" id="UP000002051">
    <property type="component" value="Chromosome 4"/>
</dbReference>